<dbReference type="Proteomes" id="UP001524460">
    <property type="component" value="Unassembled WGS sequence"/>
</dbReference>
<name>A0ABT1N471_9GAMM</name>
<reference evidence="7 8" key="1">
    <citation type="submission" date="2022-07" db="EMBL/GenBank/DDBJ databases">
        <title>Photobacterium pectinilyticum sp. nov., a marine bacterium isolated from surface seawater of Qingdao offshore.</title>
        <authorList>
            <person name="Wang X."/>
        </authorList>
    </citation>
    <scope>NUCLEOTIDE SEQUENCE [LARGE SCALE GENOMIC DNA]</scope>
    <source>
        <strain evidence="7 8">ZSDE20</strain>
    </source>
</reference>
<dbReference type="Pfam" id="PF02866">
    <property type="entry name" value="Ldh_1_C"/>
    <property type="match status" value="1"/>
</dbReference>
<comment type="function">
    <text evidence="1">Catalyzes the reversible oxidation of malate to oxaloacetate.</text>
</comment>
<evidence type="ECO:0000256" key="2">
    <source>
        <dbReference type="ARBA" id="ARBA00023002"/>
    </source>
</evidence>
<dbReference type="PANTHER" id="PTHR43128:SF16">
    <property type="entry name" value="L-LACTATE DEHYDROGENASE"/>
    <property type="match status" value="1"/>
</dbReference>
<dbReference type="Pfam" id="PF00056">
    <property type="entry name" value="Ldh_1_N"/>
    <property type="match status" value="1"/>
</dbReference>
<dbReference type="PIRSF" id="PIRSF000102">
    <property type="entry name" value="Lac_mal_DH"/>
    <property type="match status" value="1"/>
</dbReference>
<dbReference type="RefSeq" id="WP_255042647.1">
    <property type="nucleotide sequence ID" value="NZ_JANEYT010000022.1"/>
</dbReference>
<evidence type="ECO:0000313" key="7">
    <source>
        <dbReference type="EMBL" id="MCQ1058664.1"/>
    </source>
</evidence>
<feature type="domain" description="Lactate/malate dehydrogenase N-terminal" evidence="5">
    <location>
        <begin position="1"/>
        <end position="141"/>
    </location>
</feature>
<dbReference type="InterPro" id="IPR015955">
    <property type="entry name" value="Lactate_DH/Glyco_Ohase_4_C"/>
</dbReference>
<proteinExistence type="inferred from homology"/>
<evidence type="ECO:0000256" key="1">
    <source>
        <dbReference type="ARBA" id="ARBA00003966"/>
    </source>
</evidence>
<comment type="similarity">
    <text evidence="4">Belongs to the LDH/MDH superfamily.</text>
</comment>
<dbReference type="InterPro" id="IPR022383">
    <property type="entry name" value="Lactate/malate_DH_C"/>
</dbReference>
<dbReference type="SUPFAM" id="SSF51735">
    <property type="entry name" value="NAD(P)-binding Rossmann-fold domains"/>
    <property type="match status" value="1"/>
</dbReference>
<keyword evidence="2 4" id="KW-0560">Oxidoreductase</keyword>
<dbReference type="EMBL" id="JANEYT010000022">
    <property type="protein sequence ID" value="MCQ1058664.1"/>
    <property type="molecule type" value="Genomic_DNA"/>
</dbReference>
<organism evidence="7 8">
    <name type="scientific">Photobacterium pectinilyticum</name>
    <dbReference type="NCBI Taxonomy" id="2906793"/>
    <lineage>
        <taxon>Bacteria</taxon>
        <taxon>Pseudomonadati</taxon>
        <taxon>Pseudomonadota</taxon>
        <taxon>Gammaproteobacteria</taxon>
        <taxon>Vibrionales</taxon>
        <taxon>Vibrionaceae</taxon>
        <taxon>Photobacterium</taxon>
    </lineage>
</organism>
<dbReference type="PANTHER" id="PTHR43128">
    <property type="entry name" value="L-2-HYDROXYCARBOXYLATE DEHYDROGENASE (NAD(P)(+))"/>
    <property type="match status" value="1"/>
</dbReference>
<dbReference type="InterPro" id="IPR001557">
    <property type="entry name" value="L-lactate/malate_DH"/>
</dbReference>
<evidence type="ECO:0000259" key="6">
    <source>
        <dbReference type="Pfam" id="PF02866"/>
    </source>
</evidence>
<dbReference type="PRINTS" id="PR00086">
    <property type="entry name" value="LLDHDRGNASE"/>
</dbReference>
<evidence type="ECO:0000256" key="3">
    <source>
        <dbReference type="ARBA" id="ARBA00023027"/>
    </source>
</evidence>
<dbReference type="Gene3D" id="3.90.110.10">
    <property type="entry name" value="Lactate dehydrogenase/glycoside hydrolase, family 4, C-terminal"/>
    <property type="match status" value="1"/>
</dbReference>
<gene>
    <name evidence="7" type="ORF">NHN17_11415</name>
</gene>
<evidence type="ECO:0000259" key="5">
    <source>
        <dbReference type="Pfam" id="PF00056"/>
    </source>
</evidence>
<keyword evidence="8" id="KW-1185">Reference proteome</keyword>
<sequence>MKIGIIGAGAVGVGVCNYLLTLGSVSELVLLDKNRERAEGEILDFSHTEALTFSKNTALTASDDYHDLIDAEIVVITAGAQIKDGQSRLDLAEINSKIGVDIARQIEKVTPNAILIVVTNPCDIVAYFIVANTGFNASKVLSAGCLVDTARLMTIIGKRVKLDPKNVFGYVLGEHGSHCFTPKSLISIAGQPADYYCDTNHLPSIDPTELLEAVKQAGFEIFKRKQNTAHGIAASVFRIIQAISINEHSVLPIGTMVRGEYGLHDVVLSLPTVVNAQGAESILTHPFTDLELNELIQIADSLKICINDVRKKTGLIG</sequence>
<keyword evidence="3" id="KW-0520">NAD</keyword>
<dbReference type="InterPro" id="IPR001236">
    <property type="entry name" value="Lactate/malate_DH_N"/>
</dbReference>
<evidence type="ECO:0000313" key="8">
    <source>
        <dbReference type="Proteomes" id="UP001524460"/>
    </source>
</evidence>
<evidence type="ECO:0000256" key="4">
    <source>
        <dbReference type="RuleBase" id="RU003369"/>
    </source>
</evidence>
<protein>
    <submittedName>
        <fullName evidence="7">L-lactate dehydrogenase</fullName>
    </submittedName>
</protein>
<feature type="domain" description="Lactate/malate dehydrogenase C-terminal" evidence="6">
    <location>
        <begin position="148"/>
        <end position="311"/>
    </location>
</feature>
<comment type="caution">
    <text evidence="7">The sequence shown here is derived from an EMBL/GenBank/DDBJ whole genome shotgun (WGS) entry which is preliminary data.</text>
</comment>
<dbReference type="Gene3D" id="3.40.50.720">
    <property type="entry name" value="NAD(P)-binding Rossmann-like Domain"/>
    <property type="match status" value="1"/>
</dbReference>
<accession>A0ABT1N471</accession>
<dbReference type="InterPro" id="IPR036291">
    <property type="entry name" value="NAD(P)-bd_dom_sf"/>
</dbReference>
<dbReference type="SUPFAM" id="SSF56327">
    <property type="entry name" value="LDH C-terminal domain-like"/>
    <property type="match status" value="1"/>
</dbReference>